<dbReference type="Pfam" id="PF00691">
    <property type="entry name" value="OmpA"/>
    <property type="match status" value="1"/>
</dbReference>
<dbReference type="KEGG" id="ffa:FFWV33_00910"/>
<sequence>MLLKDESLSIKILKLLSMKTKISFILFLVCSTFYGQTQQEGEIVISKAHLISILQKFKKQDSSTLDKQAVTSQVLLALKTVANDSVMQRMRVLENELESLRSKIDTVSKRAVVRDTVYLSTLKTVVTRDTVYNANSAYQKPTVVSEDSRNYERQLSDLNSKYDAILRNQERLLTLQTVNTVAVPAAVAVVAQPKAQPKEVVTVAPVESLVVLTDTPAAPTTSIVITPEITTVTAAQLLKEKFAKIQARVYFDNNSAKISGTDALRLHQLLDDLTLNPSLQVFLDGYASKSGNVAYNTKLSMLRNDAVKQYLIQEGVPANRISSEYHGVDATSLDAAAARRVEVSFDVRD</sequence>
<feature type="domain" description="OmpA-like" evidence="3">
    <location>
        <begin position="238"/>
        <end position="349"/>
    </location>
</feature>
<proteinExistence type="predicted"/>
<evidence type="ECO:0000313" key="5">
    <source>
        <dbReference type="Proteomes" id="UP000244527"/>
    </source>
</evidence>
<keyword evidence="1" id="KW-0472">Membrane</keyword>
<evidence type="ECO:0000256" key="2">
    <source>
        <dbReference type="SAM" id="Coils"/>
    </source>
</evidence>
<dbReference type="SUPFAM" id="SSF103088">
    <property type="entry name" value="OmpA-like"/>
    <property type="match status" value="1"/>
</dbReference>
<dbReference type="Proteomes" id="UP000244527">
    <property type="component" value="Chromosome"/>
</dbReference>
<organism evidence="4 5">
    <name type="scientific">Flavobacterium faecale</name>
    <dbReference type="NCBI Taxonomy" id="1355330"/>
    <lineage>
        <taxon>Bacteria</taxon>
        <taxon>Pseudomonadati</taxon>
        <taxon>Bacteroidota</taxon>
        <taxon>Flavobacteriia</taxon>
        <taxon>Flavobacteriales</taxon>
        <taxon>Flavobacteriaceae</taxon>
        <taxon>Flavobacterium</taxon>
    </lineage>
</organism>
<dbReference type="InterPro" id="IPR036737">
    <property type="entry name" value="OmpA-like_sf"/>
</dbReference>
<evidence type="ECO:0000313" key="4">
    <source>
        <dbReference type="EMBL" id="AWG20183.1"/>
    </source>
</evidence>
<evidence type="ECO:0000256" key="1">
    <source>
        <dbReference type="PROSITE-ProRule" id="PRU00473"/>
    </source>
</evidence>
<feature type="coiled-coil region" evidence="2">
    <location>
        <begin position="83"/>
        <end position="110"/>
    </location>
</feature>
<dbReference type="InterPro" id="IPR006665">
    <property type="entry name" value="OmpA-like"/>
</dbReference>
<dbReference type="Gene3D" id="3.30.1330.60">
    <property type="entry name" value="OmpA-like domain"/>
    <property type="match status" value="1"/>
</dbReference>
<accession>A0A2S1L8X8</accession>
<name>A0A2S1L8X8_9FLAO</name>
<dbReference type="CDD" id="cd07185">
    <property type="entry name" value="OmpA_C-like"/>
    <property type="match status" value="1"/>
</dbReference>
<keyword evidence="5" id="KW-1185">Reference proteome</keyword>
<dbReference type="AlphaFoldDB" id="A0A2S1L8X8"/>
<keyword evidence="2" id="KW-0175">Coiled coil</keyword>
<dbReference type="EMBL" id="CP020918">
    <property type="protein sequence ID" value="AWG20183.1"/>
    <property type="molecule type" value="Genomic_DNA"/>
</dbReference>
<gene>
    <name evidence="4" type="ORF">FFWV33_00910</name>
</gene>
<dbReference type="GO" id="GO:0016020">
    <property type="term" value="C:membrane"/>
    <property type="evidence" value="ECO:0007669"/>
    <property type="project" value="UniProtKB-UniRule"/>
</dbReference>
<reference evidence="4 5" key="1">
    <citation type="submission" date="2017-04" db="EMBL/GenBank/DDBJ databases">
        <title>Compelte genome sequence of WV33.</title>
        <authorList>
            <person name="Lee P.C."/>
        </authorList>
    </citation>
    <scope>NUCLEOTIDE SEQUENCE [LARGE SCALE GENOMIC DNA]</scope>
    <source>
        <strain evidence="4 5">WV33</strain>
    </source>
</reference>
<dbReference type="PROSITE" id="PS51123">
    <property type="entry name" value="OMPA_2"/>
    <property type="match status" value="1"/>
</dbReference>
<protein>
    <recommendedName>
        <fullName evidence="3">OmpA-like domain-containing protein</fullName>
    </recommendedName>
</protein>
<evidence type="ECO:0000259" key="3">
    <source>
        <dbReference type="PROSITE" id="PS51123"/>
    </source>
</evidence>